<dbReference type="STRING" id="643674.PAEH1_09820"/>
<dbReference type="SUPFAM" id="SSF53300">
    <property type="entry name" value="vWA-like"/>
    <property type="match status" value="1"/>
</dbReference>
<protein>
    <recommendedName>
        <fullName evidence="1">Cobalamin biosynthesis protein CobT VWA domain-containing protein</fullName>
    </recommendedName>
</protein>
<dbReference type="Proteomes" id="UP000189369">
    <property type="component" value="Chromosome"/>
</dbReference>
<dbReference type="PIRSF" id="PIRSF031715">
    <property type="entry name" value="Cob_chel_CobT"/>
    <property type="match status" value="1"/>
</dbReference>
<dbReference type="OrthoDB" id="6395027at2"/>
<evidence type="ECO:0000313" key="2">
    <source>
        <dbReference type="EMBL" id="AQS51781.1"/>
    </source>
</evidence>
<dbReference type="GO" id="GO:0009236">
    <property type="term" value="P:cobalamin biosynthetic process"/>
    <property type="evidence" value="ECO:0007669"/>
    <property type="project" value="InterPro"/>
</dbReference>
<dbReference type="EMBL" id="CP019697">
    <property type="protein sequence ID" value="AQS51781.1"/>
    <property type="molecule type" value="Genomic_DNA"/>
</dbReference>
<evidence type="ECO:0000313" key="3">
    <source>
        <dbReference type="Proteomes" id="UP000189369"/>
    </source>
</evidence>
<accession>A0A1U9K168</accession>
<gene>
    <name evidence="2" type="ORF">PAEH1_09820</name>
</gene>
<dbReference type="InterPro" id="IPR051928">
    <property type="entry name" value="NorD/CobT"/>
</dbReference>
<dbReference type="Gene3D" id="3.40.50.410">
    <property type="entry name" value="von Willebrand factor, type A domain"/>
    <property type="match status" value="1"/>
</dbReference>
<evidence type="ECO:0000259" key="1">
    <source>
        <dbReference type="Pfam" id="PF11775"/>
    </source>
</evidence>
<sequence length="571" mass="64668">MTASTDALRQQRRVRELSAAVTRALAADPSIHLRQQHFFKGNQSLASYAPHLRLQPEEQLEFLRGVADSLAIRLQYSDQTLHQSHLPDDPLARLVFDWLESLRTESLTPDTLPGVKANLEKRFYYWSAGFHHAGHTQSALGILLYTVAQMCWSRLMGRPVYEETEDVIEATRASINAELGTALAGLRRDRHNQSNYTPHALAIAHLVARSVEQALANKKKQSTDEDEDEASQDAFALLLDLDAGQEGAIHTAESAQSEVFSALKERYAIFDDQFDRITYPADSVRPELLEDYRERINQRIAAQHIPFPLLVQRIRRALERPLGERWEWDQEEGLIDGRRLTQLISSPMERRLFKRPQPLIQHQTSVSFLIDCSGSMKVHAETLTMMVDLLCKALERAGAQTEVLGFSTQAWNGGRPYRRWRATGRKPHPGRLNEVEHRIFKEADTSWQHANRAIMALLKLDLYREGIDGEAVQWASERLLAQSSARKLLYVVSDGSPMDSATNLANDDFYIDNHLHQVLGQSQALGVEVCGIGIGLDLGQLYQHALIADLHKGLDNHFIDDFIQSLRGSRR</sequence>
<dbReference type="Pfam" id="PF11775">
    <property type="entry name" value="CobT_C"/>
    <property type="match status" value="1"/>
</dbReference>
<dbReference type="AlphaFoldDB" id="A0A1U9K168"/>
<dbReference type="KEGG" id="phn:PAEH1_09820"/>
<name>A0A1U9K168_9BURK</name>
<proteinExistence type="predicted"/>
<dbReference type="PANTHER" id="PTHR41248">
    <property type="entry name" value="NORD PROTEIN"/>
    <property type="match status" value="1"/>
</dbReference>
<organism evidence="2 3">
    <name type="scientific">Paenalcaligenes hominis</name>
    <dbReference type="NCBI Taxonomy" id="643674"/>
    <lineage>
        <taxon>Bacteria</taxon>
        <taxon>Pseudomonadati</taxon>
        <taxon>Pseudomonadota</taxon>
        <taxon>Betaproteobacteria</taxon>
        <taxon>Burkholderiales</taxon>
        <taxon>Alcaligenaceae</taxon>
        <taxon>Paenalcaligenes</taxon>
    </lineage>
</organism>
<dbReference type="InterPro" id="IPR036465">
    <property type="entry name" value="vWFA_dom_sf"/>
</dbReference>
<dbReference type="InterPro" id="IPR025861">
    <property type="entry name" value="CobT_VWA_dom"/>
</dbReference>
<feature type="domain" description="Cobalamin biosynthesis protein CobT VWA" evidence="1">
    <location>
        <begin position="362"/>
        <end position="545"/>
    </location>
</feature>
<dbReference type="InterPro" id="IPR006538">
    <property type="entry name" value="CobT"/>
</dbReference>
<dbReference type="PANTHER" id="PTHR41248:SF1">
    <property type="entry name" value="NORD PROTEIN"/>
    <property type="match status" value="1"/>
</dbReference>
<dbReference type="Pfam" id="PF06213">
    <property type="entry name" value="CobT"/>
    <property type="match status" value="1"/>
</dbReference>
<reference evidence="2 3" key="1">
    <citation type="submission" date="2017-01" db="EMBL/GenBank/DDBJ databases">
        <title>Complete Genome Sequence of Paenalcaligenes hominis, Isolated from a paraplegic Patient with neurogenic bladder.</title>
        <authorList>
            <person name="Mukhopadhyay R."/>
            <person name="Joaquin J."/>
            <person name="Hogue R."/>
            <person name="Kilaru A."/>
            <person name="Jospin G."/>
            <person name="Mars K."/>
            <person name="Eisen J.A."/>
            <person name="Chaturvedi V."/>
        </authorList>
    </citation>
    <scope>NUCLEOTIDE SEQUENCE [LARGE SCALE GENOMIC DNA]</scope>
    <source>
        <strain evidence="2 3">15S00501</strain>
    </source>
</reference>